<accession>A0A3A9KRZ5</accession>
<evidence type="ECO:0008006" key="3">
    <source>
        <dbReference type="Google" id="ProtNLM"/>
    </source>
</evidence>
<organism evidence="1 2">
    <name type="scientific">Salipaludibacillus neizhouensis</name>
    <dbReference type="NCBI Taxonomy" id="885475"/>
    <lineage>
        <taxon>Bacteria</taxon>
        <taxon>Bacillati</taxon>
        <taxon>Bacillota</taxon>
        <taxon>Bacilli</taxon>
        <taxon>Bacillales</taxon>
        <taxon>Bacillaceae</taxon>
    </lineage>
</organism>
<dbReference type="Proteomes" id="UP000281498">
    <property type="component" value="Unassembled WGS sequence"/>
</dbReference>
<name>A0A3A9KRZ5_9BACI</name>
<dbReference type="RefSeq" id="WP_110935390.1">
    <property type="nucleotide sequence ID" value="NZ_KZ614146.1"/>
</dbReference>
<dbReference type="InterPro" id="IPR021617">
    <property type="entry name" value="DUF3231"/>
</dbReference>
<evidence type="ECO:0000313" key="1">
    <source>
        <dbReference type="EMBL" id="RKL67446.1"/>
    </source>
</evidence>
<proteinExistence type="predicted"/>
<comment type="caution">
    <text evidence="1">The sequence shown here is derived from an EMBL/GenBank/DDBJ whole genome shotgun (WGS) entry which is preliminary data.</text>
</comment>
<keyword evidence="2" id="KW-1185">Reference proteome</keyword>
<dbReference type="AlphaFoldDB" id="A0A3A9KRZ5"/>
<protein>
    <recommendedName>
        <fullName evidence="3">DUF3231 domain-containing protein</fullName>
    </recommendedName>
</protein>
<sequence length="223" mass="25634">MLDDGQTLPEPFTKKDIVLKNKRYYSTNFVVLLKFSLAQDALNVLGLALSTSIRPEVREFYKTCLTKTADLVDMCLKLKVKLGLHQPLIYLPENQKVDKINKQEFLGNFFGRNRNLTTSEVLQLTNNYRAIEVTREVCRSFSRSMNTELKAHYERGIEMCKDHLESIKSKLDKDELPQLPTWESEIDTEGGAPFSEQVDAIQNSKFNECCCGPLRSLCFFHIP</sequence>
<dbReference type="Pfam" id="PF11553">
    <property type="entry name" value="DUF3231"/>
    <property type="match status" value="2"/>
</dbReference>
<dbReference type="Gene3D" id="1.20.1260.10">
    <property type="match status" value="2"/>
</dbReference>
<dbReference type="InterPro" id="IPR012347">
    <property type="entry name" value="Ferritin-like"/>
</dbReference>
<reference evidence="1 2" key="1">
    <citation type="submission" date="2017-10" db="EMBL/GenBank/DDBJ databases">
        <title>Bacillus sp. nov., a halophilic bacterium isolated from a Keqin Lake.</title>
        <authorList>
            <person name="Wang H."/>
        </authorList>
    </citation>
    <scope>NUCLEOTIDE SEQUENCE [LARGE SCALE GENOMIC DNA]</scope>
    <source>
        <strain evidence="1 2">KCTC 13187</strain>
    </source>
</reference>
<gene>
    <name evidence="1" type="ORF">CR203_08805</name>
</gene>
<evidence type="ECO:0000313" key="2">
    <source>
        <dbReference type="Proteomes" id="UP000281498"/>
    </source>
</evidence>
<dbReference type="OrthoDB" id="2803968at2"/>
<dbReference type="EMBL" id="PDOE01000003">
    <property type="protein sequence ID" value="RKL67446.1"/>
    <property type="molecule type" value="Genomic_DNA"/>
</dbReference>